<keyword evidence="8" id="KW-0997">Cell inner membrane</keyword>
<evidence type="ECO:0000256" key="3">
    <source>
        <dbReference type="ARBA" id="ARBA00022618"/>
    </source>
</evidence>
<keyword evidence="3 8" id="KW-0132">Cell division</keyword>
<dbReference type="PANTHER" id="PTHR37479">
    <property type="entry name" value="CELL DIVISION PROTEIN FTSL"/>
    <property type="match status" value="1"/>
</dbReference>
<name>A0A450VWR5_9GAMM</name>
<keyword evidence="6 8" id="KW-0472">Membrane</keyword>
<comment type="similarity">
    <text evidence="8">Belongs to the FtsL family.</text>
</comment>
<dbReference type="PANTHER" id="PTHR37479:SF1">
    <property type="entry name" value="CELL DIVISION PROTEIN FTSL"/>
    <property type="match status" value="1"/>
</dbReference>
<evidence type="ECO:0000256" key="4">
    <source>
        <dbReference type="ARBA" id="ARBA00022692"/>
    </source>
</evidence>
<protein>
    <recommendedName>
        <fullName evidence="8 9">Cell division protein FtsL</fullName>
    </recommendedName>
</protein>
<evidence type="ECO:0000256" key="2">
    <source>
        <dbReference type="ARBA" id="ARBA00022475"/>
    </source>
</evidence>
<dbReference type="InterPro" id="IPR011922">
    <property type="entry name" value="Cell_div_FtsL"/>
</dbReference>
<comment type="function">
    <text evidence="8">Essential cell division protein. May link together the upstream cell division proteins, which are predominantly cytoplasmic, with the downstream cell division proteins, which are predominantly periplasmic.</text>
</comment>
<keyword evidence="5 8" id="KW-1133">Transmembrane helix</keyword>
<keyword evidence="4 8" id="KW-0812">Transmembrane</keyword>
<evidence type="ECO:0000256" key="9">
    <source>
        <dbReference type="NCBIfam" id="TIGR02209"/>
    </source>
</evidence>
<evidence type="ECO:0000256" key="6">
    <source>
        <dbReference type="ARBA" id="ARBA00023136"/>
    </source>
</evidence>
<dbReference type="GO" id="GO:0032153">
    <property type="term" value="C:cell division site"/>
    <property type="evidence" value="ECO:0007669"/>
    <property type="project" value="UniProtKB-UniRule"/>
</dbReference>
<keyword evidence="7 8" id="KW-0131">Cell cycle</keyword>
<comment type="subunit">
    <text evidence="8">Part of a complex composed of FtsB, FtsL and FtsQ.</text>
</comment>
<organism evidence="10">
    <name type="scientific">Candidatus Kentrum sp. LPFa</name>
    <dbReference type="NCBI Taxonomy" id="2126335"/>
    <lineage>
        <taxon>Bacteria</taxon>
        <taxon>Pseudomonadati</taxon>
        <taxon>Pseudomonadota</taxon>
        <taxon>Gammaproteobacteria</taxon>
        <taxon>Candidatus Kentrum</taxon>
    </lineage>
</organism>
<dbReference type="AlphaFoldDB" id="A0A450VWR5"/>
<dbReference type="HAMAP" id="MF_00910">
    <property type="entry name" value="FtsL"/>
    <property type="match status" value="1"/>
</dbReference>
<evidence type="ECO:0000256" key="5">
    <source>
        <dbReference type="ARBA" id="ARBA00022989"/>
    </source>
</evidence>
<accession>A0A450VWR5</accession>
<dbReference type="Pfam" id="PF04999">
    <property type="entry name" value="FtsL"/>
    <property type="match status" value="1"/>
</dbReference>
<dbReference type="GO" id="GO:0043093">
    <property type="term" value="P:FtsZ-dependent cytokinesis"/>
    <property type="evidence" value="ECO:0007669"/>
    <property type="project" value="UniProtKB-UniRule"/>
</dbReference>
<gene>
    <name evidence="8" type="primary">ftsL</name>
    <name evidence="10" type="ORF">BECKLPF1236B_GA0070989_100634</name>
</gene>
<sequence length="89" mass="10244">MNARIFLIGGLILAILISSVSVVYVKHENRALFVELQRLERVRDAMEVEWGKLSLEQSTWATHERIERIAKEQLDLIMPPMDSVVLVMP</sequence>
<dbReference type="GO" id="GO:0005886">
    <property type="term" value="C:plasma membrane"/>
    <property type="evidence" value="ECO:0007669"/>
    <property type="project" value="UniProtKB-SubCell"/>
</dbReference>
<dbReference type="NCBIfam" id="TIGR02209">
    <property type="entry name" value="ftsL_broad"/>
    <property type="match status" value="1"/>
</dbReference>
<reference evidence="10" key="1">
    <citation type="submission" date="2019-02" db="EMBL/GenBank/DDBJ databases">
        <authorList>
            <person name="Gruber-Vodicka R. H."/>
            <person name="Seah K. B. B."/>
        </authorList>
    </citation>
    <scope>NUCLEOTIDE SEQUENCE</scope>
    <source>
        <strain evidence="10">BECK_S313</strain>
    </source>
</reference>
<evidence type="ECO:0000256" key="7">
    <source>
        <dbReference type="ARBA" id="ARBA00023306"/>
    </source>
</evidence>
<feature type="transmembrane region" description="Helical" evidence="8">
    <location>
        <begin position="6"/>
        <end position="25"/>
    </location>
</feature>
<evidence type="ECO:0000256" key="8">
    <source>
        <dbReference type="HAMAP-Rule" id="MF_00910"/>
    </source>
</evidence>
<proteinExistence type="inferred from homology"/>
<evidence type="ECO:0000313" key="10">
    <source>
        <dbReference type="EMBL" id="VFK09229.1"/>
    </source>
</evidence>
<dbReference type="EMBL" id="CAADFK010000006">
    <property type="protein sequence ID" value="VFK09229.1"/>
    <property type="molecule type" value="Genomic_DNA"/>
</dbReference>
<evidence type="ECO:0000256" key="1">
    <source>
        <dbReference type="ARBA" id="ARBA00004401"/>
    </source>
</evidence>
<keyword evidence="2 8" id="KW-1003">Cell membrane</keyword>
<comment type="subcellular location">
    <subcellularLocation>
        <location evidence="8">Cell inner membrane</location>
        <topology evidence="8">Single-pass type II membrane protein</topology>
    </subcellularLocation>
    <subcellularLocation>
        <location evidence="1">Cell membrane</location>
        <topology evidence="1">Single-pass type II membrane protein</topology>
    </subcellularLocation>
    <text evidence="8">Localizes to the division septum where it forms a ring structure.</text>
</comment>